<dbReference type="RefSeq" id="XP_047781710.1">
    <property type="nucleotide sequence ID" value="XM_047918785.1"/>
</dbReference>
<dbReference type="EMBL" id="JADCUA010000005">
    <property type="protein sequence ID" value="KAH9840060.1"/>
    <property type="molecule type" value="Genomic_DNA"/>
</dbReference>
<feature type="compositionally biased region" description="Polar residues" evidence="1">
    <location>
        <begin position="101"/>
        <end position="128"/>
    </location>
</feature>
<feature type="region of interest" description="Disordered" evidence="1">
    <location>
        <begin position="198"/>
        <end position="276"/>
    </location>
</feature>
<evidence type="ECO:0000313" key="3">
    <source>
        <dbReference type="Proteomes" id="UP000814176"/>
    </source>
</evidence>
<name>A0ABQ8KNS6_9APHY</name>
<keyword evidence="3" id="KW-1185">Reference proteome</keyword>
<evidence type="ECO:0000313" key="2">
    <source>
        <dbReference type="EMBL" id="KAH9840060.1"/>
    </source>
</evidence>
<dbReference type="Proteomes" id="UP000814176">
    <property type="component" value="Unassembled WGS sequence"/>
</dbReference>
<gene>
    <name evidence="2" type="ORF">C8Q71DRAFT_475569</name>
</gene>
<feature type="compositionally biased region" description="Basic and acidic residues" evidence="1">
    <location>
        <begin position="256"/>
        <end position="265"/>
    </location>
</feature>
<sequence length="353" mass="39906">MCGSRSRECVDAREPQFDERINTLRFDRQHPLRGPQPRPCPSLTRFRRFFVLSPSCSMLTTMNSYNSTSKATELARFKDFFARLRSGDFDALAKEMPPSPTKSRSTISDLTSPRSSMSSDESAWPTTPETRHRALSTIGDSGSVAIAGEDHEFTFEHATHGFESLEEMRRLAAEEVAASQKRFQPLPLDLRSRKMSIAVSESEEEVRVPRSPKKPRVAAQSNGREGKDATYETTGASDDPFARIPPSRPRGAQEIPHTRQESVHESDEDDTEDVRPPLLISEVLALNFLREIQERSQLYSPNRDADFSGLRPPTMFPAPRPTFGVGETRESIATLQDRPMKRRLHDWTLDLDL</sequence>
<reference evidence="2 3" key="1">
    <citation type="journal article" date="2021" name="Environ. Microbiol.">
        <title>Gene family expansions and transcriptome signatures uncover fungal adaptations to wood decay.</title>
        <authorList>
            <person name="Hage H."/>
            <person name="Miyauchi S."/>
            <person name="Viragh M."/>
            <person name="Drula E."/>
            <person name="Min B."/>
            <person name="Chaduli D."/>
            <person name="Navarro D."/>
            <person name="Favel A."/>
            <person name="Norest M."/>
            <person name="Lesage-Meessen L."/>
            <person name="Balint B."/>
            <person name="Merenyi Z."/>
            <person name="de Eugenio L."/>
            <person name="Morin E."/>
            <person name="Martinez A.T."/>
            <person name="Baldrian P."/>
            <person name="Stursova M."/>
            <person name="Martinez M.J."/>
            <person name="Novotny C."/>
            <person name="Magnuson J.K."/>
            <person name="Spatafora J.W."/>
            <person name="Maurice S."/>
            <person name="Pangilinan J."/>
            <person name="Andreopoulos W."/>
            <person name="LaButti K."/>
            <person name="Hundley H."/>
            <person name="Na H."/>
            <person name="Kuo A."/>
            <person name="Barry K."/>
            <person name="Lipzen A."/>
            <person name="Henrissat B."/>
            <person name="Riley R."/>
            <person name="Ahrendt S."/>
            <person name="Nagy L.G."/>
            <person name="Grigoriev I.V."/>
            <person name="Martin F."/>
            <person name="Rosso M.N."/>
        </authorList>
    </citation>
    <scope>NUCLEOTIDE SEQUENCE [LARGE SCALE GENOMIC DNA]</scope>
    <source>
        <strain evidence="2 3">CIRM-BRFM 1785</strain>
    </source>
</reference>
<protein>
    <submittedName>
        <fullName evidence="2">Uncharacterized protein</fullName>
    </submittedName>
</protein>
<dbReference type="GeneID" id="71999517"/>
<proteinExistence type="predicted"/>
<comment type="caution">
    <text evidence="2">The sequence shown here is derived from an EMBL/GenBank/DDBJ whole genome shotgun (WGS) entry which is preliminary data.</text>
</comment>
<feature type="region of interest" description="Disordered" evidence="1">
    <location>
        <begin position="92"/>
        <end position="130"/>
    </location>
</feature>
<evidence type="ECO:0000256" key="1">
    <source>
        <dbReference type="SAM" id="MobiDB-lite"/>
    </source>
</evidence>
<accession>A0ABQ8KNS6</accession>
<organism evidence="2 3">
    <name type="scientific">Rhodofomes roseus</name>
    <dbReference type="NCBI Taxonomy" id="34475"/>
    <lineage>
        <taxon>Eukaryota</taxon>
        <taxon>Fungi</taxon>
        <taxon>Dikarya</taxon>
        <taxon>Basidiomycota</taxon>
        <taxon>Agaricomycotina</taxon>
        <taxon>Agaricomycetes</taxon>
        <taxon>Polyporales</taxon>
        <taxon>Rhodofomes</taxon>
    </lineage>
</organism>